<organism evidence="2 3">
    <name type="scientific">Trematosphaeria pertusa</name>
    <dbReference type="NCBI Taxonomy" id="390896"/>
    <lineage>
        <taxon>Eukaryota</taxon>
        <taxon>Fungi</taxon>
        <taxon>Dikarya</taxon>
        <taxon>Ascomycota</taxon>
        <taxon>Pezizomycotina</taxon>
        <taxon>Dothideomycetes</taxon>
        <taxon>Pleosporomycetidae</taxon>
        <taxon>Pleosporales</taxon>
        <taxon>Massarineae</taxon>
        <taxon>Trematosphaeriaceae</taxon>
        <taxon>Trematosphaeria</taxon>
    </lineage>
</organism>
<dbReference type="Pfam" id="PF12520">
    <property type="entry name" value="DUF3723"/>
    <property type="match status" value="1"/>
</dbReference>
<feature type="region of interest" description="Disordered" evidence="1">
    <location>
        <begin position="272"/>
        <end position="307"/>
    </location>
</feature>
<keyword evidence="3" id="KW-1185">Reference proteome</keyword>
<feature type="compositionally biased region" description="Basic and acidic residues" evidence="1">
    <location>
        <begin position="466"/>
        <end position="485"/>
    </location>
</feature>
<dbReference type="GeneID" id="54587763"/>
<name>A0A6A6I425_9PLEO</name>
<accession>A0A6A6I425</accession>
<feature type="compositionally biased region" description="Basic and acidic residues" evidence="1">
    <location>
        <begin position="418"/>
        <end position="458"/>
    </location>
</feature>
<feature type="region of interest" description="Disordered" evidence="1">
    <location>
        <begin position="362"/>
        <end position="486"/>
    </location>
</feature>
<feature type="compositionally biased region" description="Acidic residues" evidence="1">
    <location>
        <begin position="382"/>
        <end position="417"/>
    </location>
</feature>
<evidence type="ECO:0000256" key="1">
    <source>
        <dbReference type="SAM" id="MobiDB-lite"/>
    </source>
</evidence>
<dbReference type="InterPro" id="IPR022198">
    <property type="entry name" value="DUF3723"/>
</dbReference>
<sequence length="657" mass="75547">MQDHVLFSLVEDRSLRRALLENITSVPSLIPSLGIFFEMLKYLEPICDTLKQLIRTKMKGTIRRSLFGSFFPPEKVTVQKSESHAMELRGQLDKAAEIAYIQLWAFCARHFNGLTTFTPRKENGKDKPTVKGPNPVLWQRLARFALDLGFRIPVAEKLAAQDSRSRLAIDFLRKANPLSVTFSAAQIQTVVLASSRAAASVEDAPEFSTIQFDEERRCGRPFELDLEDDKRFLFAPIIYQDQDVTAVSLQFVRRDLFRCIFGSLRFQDDDFSPPFPSITESSPPTATETRKRTKPSSDSEKYTQKRRRLDHKIDQIYKLTGKVASLVRENKTLKADRTILKERCQVAEDENAQLKRRLRILESQGEVPRHDAPAPQPANVDMQDDCNDDDRNDDDRNDDDRNDDDRNDDDRNDDDRNDDFWRERSPTRHHDRRRERSSTRYHDRRRDRSASPGRERVNRGRHRDRNARYRHERDPEVQDESHDVQGDSQELVVLQLDPPPRHQAPQDDSQAVVHSSTLSLEALLNLDPRENLIEELLASHRHRYSHDIALGNYHEIFLVRHITSHTDVDIEGLSFLASSSEAGVWQTETLMNHINSWWAKAMREPGPLIVSEKGKVVTSHAATIIHAACEQHGTCFVGSRGDVDNIVQIVRKGGFEL</sequence>
<dbReference type="RefSeq" id="XP_033680105.1">
    <property type="nucleotide sequence ID" value="XM_033834433.1"/>
</dbReference>
<feature type="compositionally biased region" description="Polar residues" evidence="1">
    <location>
        <begin position="278"/>
        <end position="287"/>
    </location>
</feature>
<dbReference type="OrthoDB" id="4227485at2759"/>
<proteinExistence type="predicted"/>
<reference evidence="2" key="1">
    <citation type="journal article" date="2020" name="Stud. Mycol.">
        <title>101 Dothideomycetes genomes: a test case for predicting lifestyles and emergence of pathogens.</title>
        <authorList>
            <person name="Haridas S."/>
            <person name="Albert R."/>
            <person name="Binder M."/>
            <person name="Bloem J."/>
            <person name="Labutti K."/>
            <person name="Salamov A."/>
            <person name="Andreopoulos B."/>
            <person name="Baker S."/>
            <person name="Barry K."/>
            <person name="Bills G."/>
            <person name="Bluhm B."/>
            <person name="Cannon C."/>
            <person name="Castanera R."/>
            <person name="Culley D."/>
            <person name="Daum C."/>
            <person name="Ezra D."/>
            <person name="Gonzalez J."/>
            <person name="Henrissat B."/>
            <person name="Kuo A."/>
            <person name="Liang C."/>
            <person name="Lipzen A."/>
            <person name="Lutzoni F."/>
            <person name="Magnuson J."/>
            <person name="Mondo S."/>
            <person name="Nolan M."/>
            <person name="Ohm R."/>
            <person name="Pangilinan J."/>
            <person name="Park H.-J."/>
            <person name="Ramirez L."/>
            <person name="Alfaro M."/>
            <person name="Sun H."/>
            <person name="Tritt A."/>
            <person name="Yoshinaga Y."/>
            <person name="Zwiers L.-H."/>
            <person name="Turgeon B."/>
            <person name="Goodwin S."/>
            <person name="Spatafora J."/>
            <person name="Crous P."/>
            <person name="Grigoriev I."/>
        </authorList>
    </citation>
    <scope>NUCLEOTIDE SEQUENCE</scope>
    <source>
        <strain evidence="2">CBS 122368</strain>
    </source>
</reference>
<dbReference type="Proteomes" id="UP000800094">
    <property type="component" value="Unassembled WGS sequence"/>
</dbReference>
<dbReference type="AlphaFoldDB" id="A0A6A6I425"/>
<dbReference type="EMBL" id="ML987201">
    <property type="protein sequence ID" value="KAF2245101.1"/>
    <property type="molecule type" value="Genomic_DNA"/>
</dbReference>
<evidence type="ECO:0000313" key="2">
    <source>
        <dbReference type="EMBL" id="KAF2245101.1"/>
    </source>
</evidence>
<gene>
    <name evidence="2" type="ORF">BU26DRAFT_578742</name>
</gene>
<protein>
    <submittedName>
        <fullName evidence="2">Uncharacterized protein</fullName>
    </submittedName>
</protein>
<evidence type="ECO:0000313" key="3">
    <source>
        <dbReference type="Proteomes" id="UP000800094"/>
    </source>
</evidence>